<dbReference type="PANTHER" id="PTHR43586:SF24">
    <property type="entry name" value="BLR4730 PROTEIN"/>
    <property type="match status" value="1"/>
</dbReference>
<dbReference type="Pfam" id="PF00266">
    <property type="entry name" value="Aminotran_5"/>
    <property type="match status" value="1"/>
</dbReference>
<dbReference type="PANTHER" id="PTHR43586">
    <property type="entry name" value="CYSTEINE DESULFURASE"/>
    <property type="match status" value="1"/>
</dbReference>
<protein>
    <recommendedName>
        <fullName evidence="1">Aminotransferase class V domain-containing protein</fullName>
    </recommendedName>
</protein>
<dbReference type="InterPro" id="IPR015422">
    <property type="entry name" value="PyrdxlP-dep_Trfase_small"/>
</dbReference>
<sequence>MASTAARSRDLAQLRADTPGCLQRVHFNNAGAALCTHDVVKAQQDYLEAECLYGGYETVDRYEETLQSPYTELATMLKCSLGNIAILQSATAAWMQVFYGIPFQQGDRILTGIHEYGANYIAFLQVAKRTGVRIEVIPEDADSDIDISALEESIVRGDRKPALLAFTHIPTNSGRVYNAEAIGAVAKRHGVPFLLDACQSIGQMPLDVAKIGCDWLSGTARKYLRGPRGIGFLYASDEAMSRFEPGTLDMYGASWTGDAEYRMLPDARRYEQYEKYFAGVVGLGIAVRYANELGLDWIWERVQFLAAELRTKLSGLPGVQVHDKGRVLCGIVSFSKNGVSPEKMKAALLEKGINVKPSPKSSTRMDFLKNKLPDEGVVRASVHYYNTEEEVCAVVVAVSAVS</sequence>
<organism evidence="2 3">
    <name type="scientific">Coccomyxa subellipsoidea</name>
    <dbReference type="NCBI Taxonomy" id="248742"/>
    <lineage>
        <taxon>Eukaryota</taxon>
        <taxon>Viridiplantae</taxon>
        <taxon>Chlorophyta</taxon>
        <taxon>core chlorophytes</taxon>
        <taxon>Trebouxiophyceae</taxon>
        <taxon>Trebouxiophyceae incertae sedis</taxon>
        <taxon>Coccomyxaceae</taxon>
        <taxon>Coccomyxa</taxon>
    </lineage>
</organism>
<dbReference type="InterPro" id="IPR000192">
    <property type="entry name" value="Aminotrans_V_dom"/>
</dbReference>
<gene>
    <name evidence="2" type="ORF">WJX75_009053</name>
</gene>
<reference evidence="2 3" key="1">
    <citation type="journal article" date="2024" name="Nat. Commun.">
        <title>Phylogenomics reveals the evolutionary origins of lichenization in chlorophyte algae.</title>
        <authorList>
            <person name="Puginier C."/>
            <person name="Libourel C."/>
            <person name="Otte J."/>
            <person name="Skaloud P."/>
            <person name="Haon M."/>
            <person name="Grisel S."/>
            <person name="Petersen M."/>
            <person name="Berrin J.G."/>
            <person name="Delaux P.M."/>
            <person name="Dal Grande F."/>
            <person name="Keller J."/>
        </authorList>
    </citation>
    <scope>NUCLEOTIDE SEQUENCE [LARGE SCALE GENOMIC DNA]</scope>
    <source>
        <strain evidence="2 3">SAG 216-7</strain>
    </source>
</reference>
<dbReference type="InterPro" id="IPR015424">
    <property type="entry name" value="PyrdxlP-dep_Trfase"/>
</dbReference>
<dbReference type="Gene3D" id="3.90.1150.10">
    <property type="entry name" value="Aspartate Aminotransferase, domain 1"/>
    <property type="match status" value="1"/>
</dbReference>
<dbReference type="SUPFAM" id="SSF53383">
    <property type="entry name" value="PLP-dependent transferases"/>
    <property type="match status" value="1"/>
</dbReference>
<evidence type="ECO:0000313" key="2">
    <source>
        <dbReference type="EMBL" id="KAK9901374.1"/>
    </source>
</evidence>
<name>A0ABR2YBD4_9CHLO</name>
<evidence type="ECO:0000313" key="3">
    <source>
        <dbReference type="Proteomes" id="UP001491310"/>
    </source>
</evidence>
<evidence type="ECO:0000259" key="1">
    <source>
        <dbReference type="Pfam" id="PF00266"/>
    </source>
</evidence>
<dbReference type="InterPro" id="IPR015421">
    <property type="entry name" value="PyrdxlP-dep_Trfase_major"/>
</dbReference>
<comment type="caution">
    <text evidence="2">The sequence shown here is derived from an EMBL/GenBank/DDBJ whole genome shotgun (WGS) entry which is preliminary data.</text>
</comment>
<dbReference type="Proteomes" id="UP001491310">
    <property type="component" value="Unassembled WGS sequence"/>
</dbReference>
<dbReference type="Gene3D" id="3.40.640.10">
    <property type="entry name" value="Type I PLP-dependent aspartate aminotransferase-like (Major domain)"/>
    <property type="match status" value="1"/>
</dbReference>
<keyword evidence="3" id="KW-1185">Reference proteome</keyword>
<dbReference type="EMBL" id="JALJOT010000018">
    <property type="protein sequence ID" value="KAK9901374.1"/>
    <property type="molecule type" value="Genomic_DNA"/>
</dbReference>
<feature type="domain" description="Aminotransferase class V" evidence="1">
    <location>
        <begin position="26"/>
        <end position="392"/>
    </location>
</feature>
<proteinExistence type="predicted"/>
<accession>A0ABR2YBD4</accession>